<dbReference type="Gene3D" id="3.30.420.10">
    <property type="entry name" value="Ribonuclease H-like superfamily/Ribonuclease H"/>
    <property type="match status" value="1"/>
</dbReference>
<sequence length="168" mass="18699">MQMIPSRPRYVSVTWMATLHGWYTLNTDGAPKENPVTTLGGIIRDSSGSFVVGFSNYYGHGSNLQAEMKASLDGISLYTTMGLYNVAVELDSHILVNIITNSASCPWLIDNLMQLFWSKSQALNFTCGHIFCEANHLADYLANEDYLNKSNSLYNHFSLLVLLRACCS</sequence>
<gene>
    <name evidence="2" type="ORF">ACH5RR_015440</name>
</gene>
<organism evidence="2 3">
    <name type="scientific">Cinchona calisaya</name>
    <dbReference type="NCBI Taxonomy" id="153742"/>
    <lineage>
        <taxon>Eukaryota</taxon>
        <taxon>Viridiplantae</taxon>
        <taxon>Streptophyta</taxon>
        <taxon>Embryophyta</taxon>
        <taxon>Tracheophyta</taxon>
        <taxon>Spermatophyta</taxon>
        <taxon>Magnoliopsida</taxon>
        <taxon>eudicotyledons</taxon>
        <taxon>Gunneridae</taxon>
        <taxon>Pentapetalae</taxon>
        <taxon>asterids</taxon>
        <taxon>lamiids</taxon>
        <taxon>Gentianales</taxon>
        <taxon>Rubiaceae</taxon>
        <taxon>Cinchonoideae</taxon>
        <taxon>Cinchoneae</taxon>
        <taxon>Cinchona</taxon>
    </lineage>
</organism>
<dbReference type="AlphaFoldDB" id="A0ABD2ZT71"/>
<dbReference type="EMBL" id="JBJUIK010000007">
    <property type="protein sequence ID" value="KAL3522606.1"/>
    <property type="molecule type" value="Genomic_DNA"/>
</dbReference>
<proteinExistence type="predicted"/>
<comment type="caution">
    <text evidence="2">The sequence shown here is derived from an EMBL/GenBank/DDBJ whole genome shotgun (WGS) entry which is preliminary data.</text>
</comment>
<protein>
    <recommendedName>
        <fullName evidence="1">RNase H type-1 domain-containing protein</fullName>
    </recommendedName>
</protein>
<dbReference type="InterPro" id="IPR036397">
    <property type="entry name" value="RNaseH_sf"/>
</dbReference>
<feature type="domain" description="RNase H type-1" evidence="1">
    <location>
        <begin position="26"/>
        <end position="144"/>
    </location>
</feature>
<dbReference type="CDD" id="cd06222">
    <property type="entry name" value="RNase_H_like"/>
    <property type="match status" value="1"/>
</dbReference>
<evidence type="ECO:0000313" key="2">
    <source>
        <dbReference type="EMBL" id="KAL3522606.1"/>
    </source>
</evidence>
<evidence type="ECO:0000259" key="1">
    <source>
        <dbReference type="Pfam" id="PF13456"/>
    </source>
</evidence>
<dbReference type="SUPFAM" id="SSF53098">
    <property type="entry name" value="Ribonuclease H-like"/>
    <property type="match status" value="1"/>
</dbReference>
<dbReference type="Proteomes" id="UP001630127">
    <property type="component" value="Unassembled WGS sequence"/>
</dbReference>
<keyword evidence="3" id="KW-1185">Reference proteome</keyword>
<evidence type="ECO:0000313" key="3">
    <source>
        <dbReference type="Proteomes" id="UP001630127"/>
    </source>
</evidence>
<dbReference type="PANTHER" id="PTHR47723">
    <property type="entry name" value="OS05G0353850 PROTEIN"/>
    <property type="match status" value="1"/>
</dbReference>
<accession>A0ABD2ZT71</accession>
<dbReference type="InterPro" id="IPR053151">
    <property type="entry name" value="RNase_H-like"/>
</dbReference>
<dbReference type="PANTHER" id="PTHR47723:SF19">
    <property type="entry name" value="POLYNUCLEOTIDYL TRANSFERASE, RIBONUCLEASE H-LIKE SUPERFAMILY PROTEIN"/>
    <property type="match status" value="1"/>
</dbReference>
<dbReference type="InterPro" id="IPR002156">
    <property type="entry name" value="RNaseH_domain"/>
</dbReference>
<dbReference type="InterPro" id="IPR044730">
    <property type="entry name" value="RNase_H-like_dom_plant"/>
</dbReference>
<dbReference type="Pfam" id="PF13456">
    <property type="entry name" value="RVT_3"/>
    <property type="match status" value="1"/>
</dbReference>
<dbReference type="InterPro" id="IPR012337">
    <property type="entry name" value="RNaseH-like_sf"/>
</dbReference>
<name>A0ABD2ZT71_9GENT</name>
<reference evidence="2 3" key="1">
    <citation type="submission" date="2024-11" db="EMBL/GenBank/DDBJ databases">
        <title>A near-complete genome assembly of Cinchona calisaya.</title>
        <authorList>
            <person name="Lian D.C."/>
            <person name="Zhao X.W."/>
            <person name="Wei L."/>
        </authorList>
    </citation>
    <scope>NUCLEOTIDE SEQUENCE [LARGE SCALE GENOMIC DNA]</scope>
    <source>
        <tissue evidence="2">Nenye</tissue>
    </source>
</reference>